<dbReference type="Gene3D" id="2.40.50.140">
    <property type="entry name" value="Nucleic acid-binding proteins"/>
    <property type="match status" value="2"/>
</dbReference>
<dbReference type="Pfam" id="PF16686">
    <property type="entry name" value="POT1PC"/>
    <property type="match status" value="1"/>
</dbReference>
<evidence type="ECO:0000256" key="3">
    <source>
        <dbReference type="ARBA" id="ARBA00008442"/>
    </source>
</evidence>
<evidence type="ECO:0000256" key="4">
    <source>
        <dbReference type="ARBA" id="ARBA00022454"/>
    </source>
</evidence>
<keyword evidence="5" id="KW-0779">Telomere</keyword>
<dbReference type="GO" id="GO:0032210">
    <property type="term" value="P:regulation of telomere maintenance via telomerase"/>
    <property type="evidence" value="ECO:0007669"/>
    <property type="project" value="TreeGrafter"/>
</dbReference>
<dbReference type="GO" id="GO:0010521">
    <property type="term" value="F:telomerase inhibitor activity"/>
    <property type="evidence" value="ECO:0007669"/>
    <property type="project" value="TreeGrafter"/>
</dbReference>
<evidence type="ECO:0000259" key="9">
    <source>
        <dbReference type="Pfam" id="PF16686"/>
    </source>
</evidence>
<dbReference type="STRING" id="282301.A0A267DWL4"/>
<keyword evidence="11" id="KW-1185">Reference proteome</keyword>
<accession>A0A267DWL4</accession>
<evidence type="ECO:0000256" key="8">
    <source>
        <dbReference type="SAM" id="MobiDB-lite"/>
    </source>
</evidence>
<dbReference type="InterPro" id="IPR012340">
    <property type="entry name" value="NA-bd_OB-fold"/>
</dbReference>
<dbReference type="Proteomes" id="UP000215902">
    <property type="component" value="Unassembled WGS sequence"/>
</dbReference>
<comment type="caution">
    <text evidence="10">The sequence shown here is derived from an EMBL/GenBank/DDBJ whole genome shotgun (WGS) entry which is preliminary data.</text>
</comment>
<comment type="subcellular location">
    <subcellularLocation>
        <location evidence="2">Chromosome</location>
        <location evidence="2">Telomere</location>
    </subcellularLocation>
    <subcellularLocation>
        <location evidence="1">Nucleus</location>
    </subcellularLocation>
</comment>
<evidence type="ECO:0000256" key="7">
    <source>
        <dbReference type="ARBA" id="ARBA00023242"/>
    </source>
</evidence>
<comment type="similarity">
    <text evidence="3">Belongs to the telombin family.</text>
</comment>
<gene>
    <name evidence="10" type="ORF">BOX15_Mlig014132g2</name>
</gene>
<evidence type="ECO:0000256" key="5">
    <source>
        <dbReference type="ARBA" id="ARBA00022895"/>
    </source>
</evidence>
<evidence type="ECO:0000313" key="11">
    <source>
        <dbReference type="Proteomes" id="UP000215902"/>
    </source>
</evidence>
<protein>
    <recommendedName>
        <fullName evidence="9">Protection of telomeres protein 1 ssDNA-binding domain-containing protein</fullName>
    </recommendedName>
</protein>
<dbReference type="PANTHER" id="PTHR14513">
    <property type="entry name" value="PROTECTION OF TELOMERES 1"/>
    <property type="match status" value="1"/>
</dbReference>
<dbReference type="EMBL" id="NIVC01003046">
    <property type="protein sequence ID" value="PAA53668.1"/>
    <property type="molecule type" value="Genomic_DNA"/>
</dbReference>
<keyword evidence="4" id="KW-0158">Chromosome</keyword>
<evidence type="ECO:0000256" key="1">
    <source>
        <dbReference type="ARBA" id="ARBA00004123"/>
    </source>
</evidence>
<dbReference type="OrthoDB" id="2186770at2759"/>
<dbReference type="AlphaFoldDB" id="A0A267DWL4"/>
<keyword evidence="7" id="KW-0539">Nucleus</keyword>
<dbReference type="InterPro" id="IPR028389">
    <property type="entry name" value="POT1"/>
</dbReference>
<feature type="compositionally biased region" description="Low complexity" evidence="8">
    <location>
        <begin position="170"/>
        <end position="191"/>
    </location>
</feature>
<proteinExistence type="inferred from homology"/>
<dbReference type="GO" id="GO:0000783">
    <property type="term" value="C:nuclear telomere cap complex"/>
    <property type="evidence" value="ECO:0007669"/>
    <property type="project" value="TreeGrafter"/>
</dbReference>
<reference evidence="10 11" key="1">
    <citation type="submission" date="2017-06" db="EMBL/GenBank/DDBJ databases">
        <title>A platform for efficient transgenesis in Macrostomum lignano, a flatworm model organism for stem cell research.</title>
        <authorList>
            <person name="Berezikov E."/>
        </authorList>
    </citation>
    <scope>NUCLEOTIDE SEQUENCE [LARGE SCALE GENOMIC DNA]</scope>
    <source>
        <strain evidence="10">DV1</strain>
        <tissue evidence="10">Whole organism</tissue>
    </source>
</reference>
<sequence>MALTASAIRQYTYSRLADITVERNCLNVIAVVSDIVRPQRLSRGSHRDALILVALADESCDRLLTTVFASSPDKLPKFVPGCIVIGHRLKSEVFNGEMRLAVVPRIGGTLYVLPASSDTETGNNLDEDSDEQLAKSIMSDRRQFPQTAGITDVDLARVRELRRWFRNYQAAPSGQRPQSAASSSGASSSSSCPRIQLSELSKLRLQSGGSRKFVDLVAQIVGIGRLDDTCTVARVWDGSEVSAETFRPDPAVTNIEIATWPELPADWLADRYSVDIFVYDEHQEPLLTSVQLGDLVEFGNLSVKLFRTSDSSNNGLGNWREHLLLTLNGGGRNYNRRLCKLDPTFCSLAAKTHKQLMFVRSSWLPKKPQPPTSEAGGAAAIDAATTTVATTTALVTKADERFDDVERIGLAELINSASQSDAGRKVVRATLIRLLPTTADRLVWLLCPNCPDRAWGPEEFSLDDSEHFDNSQHPPNVDLDADNRRQCRRCRRNGSDGESRLSASLCLCLHLTDPEAELLAFVWDAEVLRLLAGCYDNQEDYNSSNINAERLGQDADLRRRVFGRLRDRLPTGARVELSLLHYRPPMVLWCSPSATQVCCLSLRLPPAQLLIRVLTLALMKIIKLCLSYFQLLIISDALCTILKV</sequence>
<evidence type="ECO:0000256" key="2">
    <source>
        <dbReference type="ARBA" id="ARBA00004574"/>
    </source>
</evidence>
<dbReference type="GO" id="GO:0016233">
    <property type="term" value="P:telomere capping"/>
    <property type="evidence" value="ECO:0007669"/>
    <property type="project" value="TreeGrafter"/>
</dbReference>
<dbReference type="SUPFAM" id="SSF50249">
    <property type="entry name" value="Nucleic acid-binding proteins"/>
    <property type="match status" value="2"/>
</dbReference>
<keyword evidence="6" id="KW-0238">DNA-binding</keyword>
<dbReference type="InterPro" id="IPR032042">
    <property type="entry name" value="POT1PC"/>
</dbReference>
<dbReference type="PANTHER" id="PTHR14513:SF0">
    <property type="entry name" value="PROTECTION OF TELOMERES PROTEIN 1"/>
    <property type="match status" value="1"/>
</dbReference>
<feature type="domain" description="Protection of telomeres protein 1 ssDNA-binding" evidence="9">
    <location>
        <begin position="210"/>
        <end position="342"/>
    </location>
</feature>
<evidence type="ECO:0000313" key="10">
    <source>
        <dbReference type="EMBL" id="PAA53668.1"/>
    </source>
</evidence>
<evidence type="ECO:0000256" key="6">
    <source>
        <dbReference type="ARBA" id="ARBA00023125"/>
    </source>
</evidence>
<name>A0A267DWL4_9PLAT</name>
<dbReference type="GO" id="GO:0098505">
    <property type="term" value="F:G-rich strand telomeric DNA binding"/>
    <property type="evidence" value="ECO:0007669"/>
    <property type="project" value="TreeGrafter"/>
</dbReference>
<feature type="region of interest" description="Disordered" evidence="8">
    <location>
        <begin position="170"/>
        <end position="192"/>
    </location>
</feature>
<organism evidence="10 11">
    <name type="scientific">Macrostomum lignano</name>
    <dbReference type="NCBI Taxonomy" id="282301"/>
    <lineage>
        <taxon>Eukaryota</taxon>
        <taxon>Metazoa</taxon>
        <taxon>Spiralia</taxon>
        <taxon>Lophotrochozoa</taxon>
        <taxon>Platyhelminthes</taxon>
        <taxon>Rhabditophora</taxon>
        <taxon>Macrostomorpha</taxon>
        <taxon>Macrostomida</taxon>
        <taxon>Macrostomidae</taxon>
        <taxon>Macrostomum</taxon>
    </lineage>
</organism>